<dbReference type="PANTHER" id="PTHR36934:SF1">
    <property type="entry name" value="THIOESTERASE DOMAIN-CONTAINING PROTEIN"/>
    <property type="match status" value="1"/>
</dbReference>
<evidence type="ECO:0000256" key="3">
    <source>
        <dbReference type="SAM" id="MobiDB-lite"/>
    </source>
</evidence>
<dbReference type="EMBL" id="BJZU01000043">
    <property type="protein sequence ID" value="GEP04277.1"/>
    <property type="molecule type" value="Genomic_DNA"/>
</dbReference>
<reference evidence="6" key="4">
    <citation type="submission" date="2023-01" db="EMBL/GenBank/DDBJ databases">
        <title>Draft genome sequence of Methylobacterium oxalidis strain NBRC 107715.</title>
        <authorList>
            <person name="Sun Q."/>
            <person name="Mori K."/>
        </authorList>
    </citation>
    <scope>NUCLEOTIDE SEQUENCE</scope>
    <source>
        <strain evidence="6">NBRC 107715</strain>
    </source>
</reference>
<protein>
    <recommendedName>
        <fullName evidence="4">Fluoroacetyl-CoA-specific thioesterase-like domain-containing protein</fullName>
    </recommendedName>
</protein>
<keyword evidence="8" id="KW-1185">Reference proteome</keyword>
<dbReference type="RefSeq" id="WP_147025920.1">
    <property type="nucleotide sequence ID" value="NZ_BJZU01000043.1"/>
</dbReference>
<dbReference type="PIRSF" id="PIRSF014972">
    <property type="entry name" value="FlK"/>
    <property type="match status" value="1"/>
</dbReference>
<evidence type="ECO:0000313" key="8">
    <source>
        <dbReference type="Proteomes" id="UP001156856"/>
    </source>
</evidence>
<name>A0A512J2T6_9HYPH</name>
<dbReference type="AlphaFoldDB" id="A0A512J2T6"/>
<dbReference type="Pfam" id="PF22636">
    <property type="entry name" value="FlK"/>
    <property type="match status" value="1"/>
</dbReference>
<feature type="binding site" evidence="2">
    <location>
        <position position="114"/>
    </location>
    <ligand>
        <name>substrate</name>
    </ligand>
</feature>
<gene>
    <name evidence="6" type="ORF">GCM10007888_55870</name>
    <name evidence="5" type="ORF">MOX02_23150</name>
</gene>
<dbReference type="InterPro" id="IPR029069">
    <property type="entry name" value="HotDog_dom_sf"/>
</dbReference>
<feature type="binding site" evidence="2">
    <location>
        <position position="63"/>
    </location>
    <ligand>
        <name>substrate</name>
    </ligand>
</feature>
<dbReference type="Proteomes" id="UP001156856">
    <property type="component" value="Unassembled WGS sequence"/>
</dbReference>
<reference evidence="8" key="2">
    <citation type="journal article" date="2019" name="Int. J. Syst. Evol. Microbiol.">
        <title>The Global Catalogue of Microorganisms (GCM) 10K type strain sequencing project: providing services to taxonomists for standard genome sequencing and annotation.</title>
        <authorList>
            <consortium name="The Broad Institute Genomics Platform"/>
            <consortium name="The Broad Institute Genome Sequencing Center for Infectious Disease"/>
            <person name="Wu L."/>
            <person name="Ma J."/>
        </authorList>
    </citation>
    <scope>NUCLEOTIDE SEQUENCE [LARGE SCALE GENOMIC DNA]</scope>
    <source>
        <strain evidence="8">NBRC 107715</strain>
    </source>
</reference>
<reference evidence="6" key="1">
    <citation type="journal article" date="2014" name="Int. J. Syst. Evol. Microbiol.">
        <title>Complete genome of a new Firmicutes species belonging to the dominant human colonic microbiota ('Ruminococcus bicirculans') reveals two chromosomes and a selective capacity to utilize plant glucans.</title>
        <authorList>
            <consortium name="NISC Comparative Sequencing Program"/>
            <person name="Wegmann U."/>
            <person name="Louis P."/>
            <person name="Goesmann A."/>
            <person name="Henrissat B."/>
            <person name="Duncan S.H."/>
            <person name="Flint H.J."/>
        </authorList>
    </citation>
    <scope>NUCLEOTIDE SEQUENCE</scope>
    <source>
        <strain evidence="6">NBRC 107715</strain>
    </source>
</reference>
<evidence type="ECO:0000313" key="7">
    <source>
        <dbReference type="Proteomes" id="UP000321960"/>
    </source>
</evidence>
<feature type="active site" evidence="1">
    <location>
        <position position="36"/>
    </location>
</feature>
<evidence type="ECO:0000313" key="5">
    <source>
        <dbReference type="EMBL" id="GEP04277.1"/>
    </source>
</evidence>
<feature type="region of interest" description="Disordered" evidence="3">
    <location>
        <begin position="128"/>
        <end position="155"/>
    </location>
</feature>
<feature type="active site" evidence="1">
    <location>
        <position position="70"/>
    </location>
</feature>
<evidence type="ECO:0000256" key="2">
    <source>
        <dbReference type="PIRSR" id="PIRSR014972-2"/>
    </source>
</evidence>
<dbReference type="SUPFAM" id="SSF54637">
    <property type="entry name" value="Thioesterase/thiol ester dehydrase-isomerase"/>
    <property type="match status" value="1"/>
</dbReference>
<feature type="active site" evidence="1">
    <location>
        <position position="44"/>
    </location>
</feature>
<evidence type="ECO:0000313" key="6">
    <source>
        <dbReference type="EMBL" id="GLS67204.1"/>
    </source>
</evidence>
<dbReference type="OrthoDB" id="6902891at2"/>
<reference evidence="5 7" key="3">
    <citation type="submission" date="2019-07" db="EMBL/GenBank/DDBJ databases">
        <title>Whole genome shotgun sequence of Methylobacterium oxalidis NBRC 107715.</title>
        <authorList>
            <person name="Hosoyama A."/>
            <person name="Uohara A."/>
            <person name="Ohji S."/>
            <person name="Ichikawa N."/>
        </authorList>
    </citation>
    <scope>NUCLEOTIDE SEQUENCE [LARGE SCALE GENOMIC DNA]</scope>
    <source>
        <strain evidence="5 7">NBRC 107715</strain>
    </source>
</reference>
<dbReference type="PANTHER" id="PTHR36934">
    <property type="entry name" value="BLR0278 PROTEIN"/>
    <property type="match status" value="1"/>
</dbReference>
<comment type="caution">
    <text evidence="5">The sequence shown here is derived from an EMBL/GenBank/DDBJ whole genome shotgun (WGS) entry which is preliminary data.</text>
</comment>
<dbReference type="EMBL" id="BSPK01000111">
    <property type="protein sequence ID" value="GLS67204.1"/>
    <property type="molecule type" value="Genomic_DNA"/>
</dbReference>
<dbReference type="InterPro" id="IPR025540">
    <property type="entry name" value="FlK"/>
</dbReference>
<dbReference type="Gene3D" id="3.10.129.10">
    <property type="entry name" value="Hotdog Thioesterase"/>
    <property type="match status" value="1"/>
</dbReference>
<dbReference type="Proteomes" id="UP000321960">
    <property type="component" value="Unassembled WGS sequence"/>
</dbReference>
<sequence length="155" mass="16541">MKDVPIGAKGSYAMLVGPQHLASQFKDAILPPVFATPMMVLAMENAALNAIREYLEPGESAVGTKVEVSHLAATPAGQWVRAEAEVVGSEGRHLAFRVAAFDETETIGTGTHERVVVDLERTGRRLEAKRREAREAKEARGATVVEAPAGPSGRP</sequence>
<feature type="domain" description="Fluoroacetyl-CoA-specific thioesterase-like" evidence="4">
    <location>
        <begin position="16"/>
        <end position="119"/>
    </location>
</feature>
<proteinExistence type="predicted"/>
<feature type="binding site" evidence="2">
    <location>
        <position position="63"/>
    </location>
    <ligand>
        <name>CoA</name>
        <dbReference type="ChEBI" id="CHEBI:57287"/>
    </ligand>
</feature>
<evidence type="ECO:0000256" key="1">
    <source>
        <dbReference type="PIRSR" id="PIRSR014972-1"/>
    </source>
</evidence>
<accession>A0A512J2T6</accession>
<dbReference type="InterPro" id="IPR054485">
    <property type="entry name" value="FlK-like_dom"/>
</dbReference>
<dbReference type="CDD" id="cd03440">
    <property type="entry name" value="hot_dog"/>
    <property type="match status" value="1"/>
</dbReference>
<feature type="compositionally biased region" description="Basic and acidic residues" evidence="3">
    <location>
        <begin position="128"/>
        <end position="140"/>
    </location>
</feature>
<evidence type="ECO:0000259" key="4">
    <source>
        <dbReference type="Pfam" id="PF22636"/>
    </source>
</evidence>
<organism evidence="5 7">
    <name type="scientific">Methylobacterium oxalidis</name>
    <dbReference type="NCBI Taxonomy" id="944322"/>
    <lineage>
        <taxon>Bacteria</taxon>
        <taxon>Pseudomonadati</taxon>
        <taxon>Pseudomonadota</taxon>
        <taxon>Alphaproteobacteria</taxon>
        <taxon>Hyphomicrobiales</taxon>
        <taxon>Methylobacteriaceae</taxon>
        <taxon>Methylobacterium</taxon>
    </lineage>
</organism>